<dbReference type="AlphaFoldDB" id="A0A4Y2F686"/>
<protein>
    <submittedName>
        <fullName evidence="1">Uncharacterized protein</fullName>
    </submittedName>
</protein>
<sequence length="114" mass="12885">MRTTGVISEIKLVFATSLLHPYGTHENCICRYRQLPSSLQTLLTLLKLRDIPTTPSNNHCRCLSRALGGPTRVDPPPNVDGRRERMLQKLLGARCKVICYSPRKIPGPETDRFK</sequence>
<evidence type="ECO:0000313" key="2">
    <source>
        <dbReference type="Proteomes" id="UP000499080"/>
    </source>
</evidence>
<keyword evidence="2" id="KW-1185">Reference proteome</keyword>
<evidence type="ECO:0000313" key="1">
    <source>
        <dbReference type="EMBL" id="GBM36813.1"/>
    </source>
</evidence>
<comment type="caution">
    <text evidence="1">The sequence shown here is derived from an EMBL/GenBank/DDBJ whole genome shotgun (WGS) entry which is preliminary data.</text>
</comment>
<accession>A0A4Y2F686</accession>
<proteinExistence type="predicted"/>
<gene>
    <name evidence="1" type="ORF">AVEN_165076_1</name>
</gene>
<organism evidence="1 2">
    <name type="scientific">Araneus ventricosus</name>
    <name type="common">Orbweaver spider</name>
    <name type="synonym">Epeira ventricosa</name>
    <dbReference type="NCBI Taxonomy" id="182803"/>
    <lineage>
        <taxon>Eukaryota</taxon>
        <taxon>Metazoa</taxon>
        <taxon>Ecdysozoa</taxon>
        <taxon>Arthropoda</taxon>
        <taxon>Chelicerata</taxon>
        <taxon>Arachnida</taxon>
        <taxon>Araneae</taxon>
        <taxon>Araneomorphae</taxon>
        <taxon>Entelegynae</taxon>
        <taxon>Araneoidea</taxon>
        <taxon>Araneidae</taxon>
        <taxon>Araneus</taxon>
    </lineage>
</organism>
<dbReference type="EMBL" id="BGPR01000821">
    <property type="protein sequence ID" value="GBM36813.1"/>
    <property type="molecule type" value="Genomic_DNA"/>
</dbReference>
<dbReference type="Proteomes" id="UP000499080">
    <property type="component" value="Unassembled WGS sequence"/>
</dbReference>
<reference evidence="1 2" key="1">
    <citation type="journal article" date="2019" name="Sci. Rep.">
        <title>Orb-weaving spider Araneus ventricosus genome elucidates the spidroin gene catalogue.</title>
        <authorList>
            <person name="Kono N."/>
            <person name="Nakamura H."/>
            <person name="Ohtoshi R."/>
            <person name="Moran D.A.P."/>
            <person name="Shinohara A."/>
            <person name="Yoshida Y."/>
            <person name="Fujiwara M."/>
            <person name="Mori M."/>
            <person name="Tomita M."/>
            <person name="Arakawa K."/>
        </authorList>
    </citation>
    <scope>NUCLEOTIDE SEQUENCE [LARGE SCALE GENOMIC DNA]</scope>
</reference>
<name>A0A4Y2F686_ARAVE</name>